<proteinExistence type="predicted"/>
<dbReference type="Proteomes" id="UP001501920">
    <property type="component" value="Chromosome 21"/>
</dbReference>
<dbReference type="Ensembl" id="ENSPNAT00000013658.2">
    <property type="protein sequence ID" value="ENSPNAP00000023033.2"/>
    <property type="gene ID" value="ENSPNAG00000000316.2"/>
</dbReference>
<dbReference type="AlphaFoldDB" id="A0A3B4DHW5"/>
<reference evidence="1" key="2">
    <citation type="submission" date="2025-08" db="UniProtKB">
        <authorList>
            <consortium name="Ensembl"/>
        </authorList>
    </citation>
    <scope>IDENTIFICATION</scope>
</reference>
<evidence type="ECO:0008006" key="3">
    <source>
        <dbReference type="Google" id="ProtNLM"/>
    </source>
</evidence>
<reference evidence="1 2" key="1">
    <citation type="submission" date="2020-10" db="EMBL/GenBank/DDBJ databases">
        <title>Pygocentrus nattereri (red-bellied piranha) genome, fPygNat1, primary haplotype.</title>
        <authorList>
            <person name="Myers G."/>
            <person name="Meyer A."/>
            <person name="Karagic N."/>
            <person name="Pippel M."/>
            <person name="Winkler S."/>
            <person name="Tracey A."/>
            <person name="Wood J."/>
            <person name="Formenti G."/>
            <person name="Howe K."/>
            <person name="Fedrigo O."/>
            <person name="Jarvis E.D."/>
        </authorList>
    </citation>
    <scope>NUCLEOTIDE SEQUENCE [LARGE SCALE GENOMIC DNA]</scope>
</reference>
<dbReference type="Gene3D" id="3.90.1750.10">
    <property type="entry name" value="Hect, E3 ligase catalytic domains"/>
    <property type="match status" value="1"/>
</dbReference>
<evidence type="ECO:0000313" key="1">
    <source>
        <dbReference type="Ensembl" id="ENSPNAP00000023033.2"/>
    </source>
</evidence>
<accession>A0A3B4DHW5</accession>
<protein>
    <recommendedName>
        <fullName evidence="3">HECT domain-containing protein</fullName>
    </recommendedName>
</protein>
<evidence type="ECO:0000313" key="2">
    <source>
        <dbReference type="Proteomes" id="UP001501920"/>
    </source>
</evidence>
<sequence>MQVTRLLTEHYPKLSSLSGGWLLYKALGGSGQRKLTVVPPEAAGYNTQYLRSVSGRGKSTLYIVPLQEELNTSPLPVGEHESQKIPKTTCQACGLSLPLQVMAVHIKSCCIDRSAAENDMDNHVKAPCPICQRNFPRDYLQIHASFCCDRSVYLNVSCLDDVLQTIEAAICKDGNTFDVTVSRHNMVERGLTQWQRQKKSSPLNPLRVVFLDEAGIDTGALRKEFLTGMIEGIEKRFFEGSRHGKRPKYSLCDLDKGHFKTVGEIMAASLAQGGPAPNFLALWCYNFLCSGSLDLKNVDKTDLGDNQYTNLISKFTITDLTEDIVSCGYTGTVSLEKKQEITRAVILHATLKLVPILQQMRNGLQLYGLSDLMSKYPKICQPLFIPGVEMTVSLCYPCVSLTSITSCAHFSLSICLDENPPGLQEAALPSMTPRTFLQWVTGQGHVPILAWEKAKFRIIVEFNHYCDVDYSEHTICYPTVAACSSTITLPVKHMLTYENFKQIMMEAFCLGQEFHKI</sequence>
<dbReference type="GeneTree" id="ENSGT00460000041731"/>
<keyword evidence="2" id="KW-1185">Reference proteome</keyword>
<dbReference type="InterPro" id="IPR035983">
    <property type="entry name" value="Hect_E3_ubiquitin_ligase"/>
</dbReference>
<reference evidence="1" key="3">
    <citation type="submission" date="2025-09" db="UniProtKB">
        <authorList>
            <consortium name="Ensembl"/>
        </authorList>
    </citation>
    <scope>IDENTIFICATION</scope>
</reference>
<dbReference type="SUPFAM" id="SSF56204">
    <property type="entry name" value="Hect, E3 ligase catalytic domain"/>
    <property type="match status" value="1"/>
</dbReference>
<organism evidence="1 2">
    <name type="scientific">Pygocentrus nattereri</name>
    <name type="common">Red-bellied piranha</name>
    <dbReference type="NCBI Taxonomy" id="42514"/>
    <lineage>
        <taxon>Eukaryota</taxon>
        <taxon>Metazoa</taxon>
        <taxon>Chordata</taxon>
        <taxon>Craniata</taxon>
        <taxon>Vertebrata</taxon>
        <taxon>Euteleostomi</taxon>
        <taxon>Actinopterygii</taxon>
        <taxon>Neopterygii</taxon>
        <taxon>Teleostei</taxon>
        <taxon>Ostariophysi</taxon>
        <taxon>Characiformes</taxon>
        <taxon>Characoidei</taxon>
        <taxon>Pygocentrus</taxon>
    </lineage>
</organism>
<dbReference type="OMA" id="FLHECES"/>
<dbReference type="GO" id="GO:0004842">
    <property type="term" value="F:ubiquitin-protein transferase activity"/>
    <property type="evidence" value="ECO:0007669"/>
    <property type="project" value="InterPro"/>
</dbReference>
<name>A0A3B4DHW5_PYGNA</name>